<reference evidence="1" key="1">
    <citation type="journal article" date="2023" name="DNA Res.">
        <title>Chromosome-level genome assembly of Phrynocephalus forsythii using third-generation DNA sequencing and Hi-C analysis.</title>
        <authorList>
            <person name="Qi Y."/>
            <person name="Zhao W."/>
            <person name="Zhao Y."/>
            <person name="Niu C."/>
            <person name="Cao S."/>
            <person name="Zhang Y."/>
        </authorList>
    </citation>
    <scope>NUCLEOTIDE SEQUENCE</scope>
    <source>
        <tissue evidence="1">Muscle</tissue>
    </source>
</reference>
<dbReference type="PANTHER" id="PTHR47027">
    <property type="entry name" value="REVERSE TRANSCRIPTASE DOMAIN-CONTAINING PROTEIN"/>
    <property type="match status" value="1"/>
</dbReference>
<sequence>TLSLESELNKHIGKAATMFSRLTKRLWLNKKLTEHTKKEVYKACVLSTLLYCSESWTIHARQQRKLNTFHMCCLRRIFNITWHNKVPNSIVLNRAGIPSMYTLLKQRRPRWLGHVVRMDDSRIPKDLLYGELMQRKHPRGRQQLQYKDICKRDLKALGMDLNSWETLTSDRTVWRQDIQHGLHKFEEAFVQQAEEKRQAWKERNSRTGQEKEYICPQC</sequence>
<feature type="non-terminal residue" evidence="1">
    <location>
        <position position="1"/>
    </location>
</feature>
<organism evidence="1 2">
    <name type="scientific">Phrynocephalus forsythii</name>
    <dbReference type="NCBI Taxonomy" id="171643"/>
    <lineage>
        <taxon>Eukaryota</taxon>
        <taxon>Metazoa</taxon>
        <taxon>Chordata</taxon>
        <taxon>Craniata</taxon>
        <taxon>Vertebrata</taxon>
        <taxon>Euteleostomi</taxon>
        <taxon>Lepidosauria</taxon>
        <taxon>Squamata</taxon>
        <taxon>Bifurcata</taxon>
        <taxon>Unidentata</taxon>
        <taxon>Episquamata</taxon>
        <taxon>Toxicofera</taxon>
        <taxon>Iguania</taxon>
        <taxon>Acrodonta</taxon>
        <taxon>Agamidae</taxon>
        <taxon>Agaminae</taxon>
        <taxon>Phrynocephalus</taxon>
    </lineage>
</organism>
<keyword evidence="2" id="KW-1185">Reference proteome</keyword>
<protein>
    <recommendedName>
        <fullName evidence="3">Endonuclease-reverse transcriptase</fullName>
    </recommendedName>
</protein>
<dbReference type="EMBL" id="JAPFRF010000008">
    <property type="protein sequence ID" value="KAJ7324817.1"/>
    <property type="molecule type" value="Genomic_DNA"/>
</dbReference>
<evidence type="ECO:0000313" key="1">
    <source>
        <dbReference type="EMBL" id="KAJ7324817.1"/>
    </source>
</evidence>
<dbReference type="PANTHER" id="PTHR47027:SF26">
    <property type="entry name" value="REVERSE TRANSCRIPTASE DOMAIN-CONTAINING PROTEIN"/>
    <property type="match status" value="1"/>
</dbReference>
<comment type="caution">
    <text evidence="1">The sequence shown here is derived from an EMBL/GenBank/DDBJ whole genome shotgun (WGS) entry which is preliminary data.</text>
</comment>
<dbReference type="OrthoDB" id="10063195at2759"/>
<gene>
    <name evidence="1" type="ORF">JRQ81_017837</name>
</gene>
<evidence type="ECO:0000313" key="2">
    <source>
        <dbReference type="Proteomes" id="UP001142489"/>
    </source>
</evidence>
<name>A0A9Q0XT31_9SAUR</name>
<dbReference type="AlphaFoldDB" id="A0A9Q0XT31"/>
<dbReference type="Proteomes" id="UP001142489">
    <property type="component" value="Unassembled WGS sequence"/>
</dbReference>
<proteinExistence type="predicted"/>
<feature type="non-terminal residue" evidence="1">
    <location>
        <position position="218"/>
    </location>
</feature>
<evidence type="ECO:0008006" key="3">
    <source>
        <dbReference type="Google" id="ProtNLM"/>
    </source>
</evidence>
<accession>A0A9Q0XT31</accession>